<protein>
    <submittedName>
        <fullName evidence="1">Uncharacterized protein</fullName>
    </submittedName>
</protein>
<gene>
    <name evidence="1" type="ORF">UFOVP745_19</name>
</gene>
<accession>A0A6J7X9B7</accession>
<organism evidence="1">
    <name type="scientific">uncultured Caudovirales phage</name>
    <dbReference type="NCBI Taxonomy" id="2100421"/>
    <lineage>
        <taxon>Viruses</taxon>
        <taxon>Duplodnaviria</taxon>
        <taxon>Heunggongvirae</taxon>
        <taxon>Uroviricota</taxon>
        <taxon>Caudoviricetes</taxon>
        <taxon>Peduoviridae</taxon>
        <taxon>Maltschvirus</taxon>
        <taxon>Maltschvirus maltsch</taxon>
    </lineage>
</organism>
<name>A0A6J7X9B7_9CAUD</name>
<reference evidence="1" key="1">
    <citation type="submission" date="2020-05" db="EMBL/GenBank/DDBJ databases">
        <authorList>
            <person name="Chiriac C."/>
            <person name="Salcher M."/>
            <person name="Ghai R."/>
            <person name="Kavagutti S V."/>
        </authorList>
    </citation>
    <scope>NUCLEOTIDE SEQUENCE</scope>
</reference>
<evidence type="ECO:0000313" key="1">
    <source>
        <dbReference type="EMBL" id="CAB5225453.1"/>
    </source>
</evidence>
<dbReference type="EMBL" id="LR798348">
    <property type="protein sequence ID" value="CAB5225453.1"/>
    <property type="molecule type" value="Genomic_DNA"/>
</dbReference>
<sequence length="235" mass="26669">MDRSAIQDSTFRMIRDFTTQRISDIWEQEPWPDIVRVEQKTVTTDDDSVAYIDITEDNGDILNVYQLNPRVTARAVNVSYYLDDSGESSRIILMSSTNPVWVEYRLPPPTFFGEAYDASLNYNVGSQIYFDTGMLSGSYQPSKTSGGAGNFYRCIAAGNSGEHPVNTPARWQMVEIPYFTTDYLVRAILSDYLRSESQFESAALADAEADQAKMMQVDRVLRSEGQIKTMRVFTY</sequence>
<proteinExistence type="predicted"/>